<feature type="transmembrane region" description="Helical" evidence="6">
    <location>
        <begin position="388"/>
        <end position="406"/>
    </location>
</feature>
<feature type="transmembrane region" description="Helical" evidence="6">
    <location>
        <begin position="55"/>
        <end position="79"/>
    </location>
</feature>
<keyword evidence="3 6" id="KW-0812">Transmembrane</keyword>
<evidence type="ECO:0000256" key="2">
    <source>
        <dbReference type="ARBA" id="ARBA00022475"/>
    </source>
</evidence>
<name>A0A2N9JFS4_9ACTN</name>
<comment type="subcellular location">
    <subcellularLocation>
        <location evidence="1">Cell membrane</location>
        <topology evidence="1">Multi-pass membrane protein</topology>
    </subcellularLocation>
</comment>
<dbReference type="OrthoDB" id="145388at2"/>
<dbReference type="Proteomes" id="UP000238164">
    <property type="component" value="Chromosome 1"/>
</dbReference>
<organism evidence="8 9">
    <name type="scientific">Micropruina glycogenica</name>
    <dbReference type="NCBI Taxonomy" id="75385"/>
    <lineage>
        <taxon>Bacteria</taxon>
        <taxon>Bacillati</taxon>
        <taxon>Actinomycetota</taxon>
        <taxon>Actinomycetes</taxon>
        <taxon>Propionibacteriales</taxon>
        <taxon>Nocardioidaceae</taxon>
        <taxon>Micropruina</taxon>
    </lineage>
</organism>
<feature type="transmembrane region" description="Helical" evidence="6">
    <location>
        <begin position="172"/>
        <end position="198"/>
    </location>
</feature>
<dbReference type="Gene3D" id="1.20.1250.20">
    <property type="entry name" value="MFS general substrate transporter like domains"/>
    <property type="match status" value="1"/>
</dbReference>
<reference evidence="8 9" key="1">
    <citation type="submission" date="2018-02" db="EMBL/GenBank/DDBJ databases">
        <authorList>
            <person name="Cohen D.B."/>
            <person name="Kent A.D."/>
        </authorList>
    </citation>
    <scope>NUCLEOTIDE SEQUENCE [LARGE SCALE GENOMIC DNA]</scope>
    <source>
        <strain evidence="8">1</strain>
    </source>
</reference>
<evidence type="ECO:0000256" key="1">
    <source>
        <dbReference type="ARBA" id="ARBA00004651"/>
    </source>
</evidence>
<dbReference type="PANTHER" id="PTHR23513">
    <property type="entry name" value="INTEGRAL MEMBRANE EFFLUX PROTEIN-RELATED"/>
    <property type="match status" value="1"/>
</dbReference>
<feature type="transmembrane region" description="Helical" evidence="6">
    <location>
        <begin position="270"/>
        <end position="291"/>
    </location>
</feature>
<feature type="transmembrane region" description="Helical" evidence="6">
    <location>
        <begin position="234"/>
        <end position="258"/>
    </location>
</feature>
<dbReference type="PANTHER" id="PTHR23513:SF6">
    <property type="entry name" value="MAJOR FACILITATOR SUPERFAMILY ASSOCIATED DOMAIN-CONTAINING PROTEIN"/>
    <property type="match status" value="1"/>
</dbReference>
<evidence type="ECO:0000256" key="3">
    <source>
        <dbReference type="ARBA" id="ARBA00022692"/>
    </source>
</evidence>
<dbReference type="InterPro" id="IPR011701">
    <property type="entry name" value="MFS"/>
</dbReference>
<feature type="domain" description="Major facilitator superfamily (MFS) profile" evidence="7">
    <location>
        <begin position="21"/>
        <end position="412"/>
    </location>
</feature>
<dbReference type="SUPFAM" id="SSF103473">
    <property type="entry name" value="MFS general substrate transporter"/>
    <property type="match status" value="1"/>
</dbReference>
<keyword evidence="2" id="KW-1003">Cell membrane</keyword>
<dbReference type="GO" id="GO:0005886">
    <property type="term" value="C:plasma membrane"/>
    <property type="evidence" value="ECO:0007669"/>
    <property type="project" value="UniProtKB-SubCell"/>
</dbReference>
<dbReference type="AlphaFoldDB" id="A0A2N9JFS4"/>
<evidence type="ECO:0000256" key="4">
    <source>
        <dbReference type="ARBA" id="ARBA00022989"/>
    </source>
</evidence>
<evidence type="ECO:0000256" key="5">
    <source>
        <dbReference type="ARBA" id="ARBA00023136"/>
    </source>
</evidence>
<accession>A0A2N9JFS4</accession>
<evidence type="ECO:0000259" key="7">
    <source>
        <dbReference type="PROSITE" id="PS50850"/>
    </source>
</evidence>
<evidence type="ECO:0000256" key="6">
    <source>
        <dbReference type="SAM" id="Phobius"/>
    </source>
</evidence>
<sequence>MTTTETRPGQTKPRRVQLGRPFGVQLASTGLANLGDGILGTLAPLLALSLTSSPMLISALTAATWLPWLLFGLVAGVIVDRVDRRRAQVAALLARAALMGSAAWLTLVGLLSIPLLIALLMLYGLTEVVADLGATAMVTDLVPPDRLPAANGRVIGVQQVANTFLGAPLAGVLIVLGAGLGFGVSAGLAALAGLLLLVGLKGDFRRASSGPTRPWAQVREGLAFLVRHRVLRPLVITGSVLNLAASGYFAVFVLWVVGPESAVGLTETQYPLVMLGLAVGAVAGSLVAAAFDKRFGTVRTMIGAFIASVLLMVAPVVWPTPVSLVLSCTLVGVTNTVGNVLSQSLRQRLVPGDLLGRIGGAGRTLSYGLMPLGALLAGALAEHAGLPVTFYAAVALSLLACGYLALRLRAADVPDQPAVVAAGAAS</sequence>
<dbReference type="PROSITE" id="PS50850">
    <property type="entry name" value="MFS"/>
    <property type="match status" value="1"/>
</dbReference>
<evidence type="ECO:0000313" key="9">
    <source>
        <dbReference type="Proteomes" id="UP000238164"/>
    </source>
</evidence>
<dbReference type="Pfam" id="PF07690">
    <property type="entry name" value="MFS_1"/>
    <property type="match status" value="1"/>
</dbReference>
<evidence type="ECO:0000313" key="8">
    <source>
        <dbReference type="EMBL" id="SPD86379.1"/>
    </source>
</evidence>
<keyword evidence="9" id="KW-1185">Reference proteome</keyword>
<dbReference type="CDD" id="cd06173">
    <property type="entry name" value="MFS_MefA_like"/>
    <property type="match status" value="1"/>
</dbReference>
<gene>
    <name evidence="8" type="ORF">MPLG2_1343</name>
</gene>
<keyword evidence="4 6" id="KW-1133">Transmembrane helix</keyword>
<feature type="transmembrane region" description="Helical" evidence="6">
    <location>
        <begin position="298"/>
        <end position="318"/>
    </location>
</feature>
<dbReference type="GO" id="GO:0022857">
    <property type="term" value="F:transmembrane transporter activity"/>
    <property type="evidence" value="ECO:0007669"/>
    <property type="project" value="InterPro"/>
</dbReference>
<dbReference type="InterPro" id="IPR036259">
    <property type="entry name" value="MFS_trans_sf"/>
</dbReference>
<protein>
    <submittedName>
        <fullName evidence="8">MFS transporter</fullName>
    </submittedName>
</protein>
<feature type="transmembrane region" description="Helical" evidence="6">
    <location>
        <begin position="100"/>
        <end position="123"/>
    </location>
</feature>
<dbReference type="InterPro" id="IPR020846">
    <property type="entry name" value="MFS_dom"/>
</dbReference>
<dbReference type="RefSeq" id="WP_105185386.1">
    <property type="nucleotide sequence ID" value="NZ_BAAAGO010000018.1"/>
</dbReference>
<dbReference type="EMBL" id="LT985188">
    <property type="protein sequence ID" value="SPD86379.1"/>
    <property type="molecule type" value="Genomic_DNA"/>
</dbReference>
<keyword evidence="5 6" id="KW-0472">Membrane</keyword>
<dbReference type="KEGG" id="mgg:MPLG2_1343"/>
<proteinExistence type="predicted"/>